<evidence type="ECO:0000256" key="3">
    <source>
        <dbReference type="ARBA" id="ARBA00022771"/>
    </source>
</evidence>
<feature type="region of interest" description="Disordered" evidence="6">
    <location>
        <begin position="1091"/>
        <end position="1155"/>
    </location>
</feature>
<feature type="compositionally biased region" description="Basic residues" evidence="6">
    <location>
        <begin position="1221"/>
        <end position="1233"/>
    </location>
</feature>
<feature type="domain" description="Zinc finger PHD-type" evidence="7">
    <location>
        <begin position="301"/>
        <end position="369"/>
    </location>
</feature>
<dbReference type="Gene3D" id="3.30.40.10">
    <property type="entry name" value="Zinc/RING finger domain, C3HC4 (zinc finger)"/>
    <property type="match status" value="2"/>
</dbReference>
<dbReference type="InterPro" id="IPR055198">
    <property type="entry name" value="NSD_PHD"/>
</dbReference>
<dbReference type="InterPro" id="IPR001965">
    <property type="entry name" value="Znf_PHD"/>
</dbReference>
<comment type="subcellular location">
    <subcellularLocation>
        <location evidence="1">Nucleus</location>
    </subcellularLocation>
</comment>
<feature type="domain" description="Zinc finger PHD-type" evidence="7">
    <location>
        <begin position="243"/>
        <end position="296"/>
    </location>
</feature>
<keyword evidence="9" id="KW-1185">Reference proteome</keyword>
<feature type="compositionally biased region" description="Basic and acidic residues" evidence="6">
    <location>
        <begin position="1111"/>
        <end position="1129"/>
    </location>
</feature>
<dbReference type="Pfam" id="PF12047">
    <property type="entry name" value="DNMT1-RFD"/>
    <property type="match status" value="1"/>
</dbReference>
<protein>
    <recommendedName>
        <fullName evidence="7">Zinc finger PHD-type domain-containing protein</fullName>
    </recommendedName>
</protein>
<dbReference type="InterPro" id="IPR058939">
    <property type="entry name" value="Mtase_EDM2"/>
</dbReference>
<dbReference type="Pfam" id="PF22908">
    <property type="entry name" value="PHD_NSD"/>
    <property type="match status" value="1"/>
</dbReference>
<evidence type="ECO:0000259" key="7">
    <source>
        <dbReference type="SMART" id="SM00249"/>
    </source>
</evidence>
<keyword evidence="5" id="KW-0539">Nucleus</keyword>
<accession>A0AAP0KHM0</accession>
<dbReference type="SUPFAM" id="SSF57903">
    <property type="entry name" value="FYVE/PHD zinc finger"/>
    <property type="match status" value="1"/>
</dbReference>
<feature type="compositionally biased region" description="Basic residues" evidence="6">
    <location>
        <begin position="1134"/>
        <end position="1145"/>
    </location>
</feature>
<dbReference type="PANTHER" id="PTHR46235">
    <property type="entry name" value="PHD FINGER-CONTAINING PROTEIN DDB_G0268158"/>
    <property type="match status" value="1"/>
</dbReference>
<dbReference type="InterPro" id="IPR011011">
    <property type="entry name" value="Znf_FYVE_PHD"/>
</dbReference>
<feature type="region of interest" description="Disordered" evidence="6">
    <location>
        <begin position="1333"/>
        <end position="1433"/>
    </location>
</feature>
<dbReference type="SMART" id="SM00249">
    <property type="entry name" value="PHD"/>
    <property type="match status" value="3"/>
</dbReference>
<feature type="compositionally biased region" description="Basic and acidic residues" evidence="6">
    <location>
        <begin position="1416"/>
        <end position="1432"/>
    </location>
</feature>
<feature type="compositionally biased region" description="Basic and acidic residues" evidence="6">
    <location>
        <begin position="1091"/>
        <end position="1103"/>
    </location>
</feature>
<dbReference type="InterPro" id="IPR013083">
    <property type="entry name" value="Znf_RING/FYVE/PHD"/>
</dbReference>
<keyword evidence="2" id="KW-0479">Metal-binding</keyword>
<evidence type="ECO:0000256" key="2">
    <source>
        <dbReference type="ARBA" id="ARBA00022723"/>
    </source>
</evidence>
<dbReference type="EMBL" id="JBBNAF010000004">
    <property type="protein sequence ID" value="KAK9151457.1"/>
    <property type="molecule type" value="Genomic_DNA"/>
</dbReference>
<dbReference type="CDD" id="cd15565">
    <property type="entry name" value="PHD2_NSD"/>
    <property type="match status" value="1"/>
</dbReference>
<dbReference type="GO" id="GO:0008270">
    <property type="term" value="F:zinc ion binding"/>
    <property type="evidence" value="ECO:0007669"/>
    <property type="project" value="UniProtKB-KW"/>
</dbReference>
<feature type="region of interest" description="Disordered" evidence="6">
    <location>
        <begin position="1506"/>
        <end position="1537"/>
    </location>
</feature>
<dbReference type="InterPro" id="IPR022702">
    <property type="entry name" value="Cytosine_MeTrfase1_RFD"/>
</dbReference>
<evidence type="ECO:0000313" key="9">
    <source>
        <dbReference type="Proteomes" id="UP001420932"/>
    </source>
</evidence>
<comment type="caution">
    <text evidence="8">The sequence shown here is derived from an EMBL/GenBank/DDBJ whole genome shotgun (WGS) entry which is preliminary data.</text>
</comment>
<evidence type="ECO:0000256" key="5">
    <source>
        <dbReference type="ARBA" id="ARBA00023242"/>
    </source>
</evidence>
<organism evidence="8 9">
    <name type="scientific">Stephania yunnanensis</name>
    <dbReference type="NCBI Taxonomy" id="152371"/>
    <lineage>
        <taxon>Eukaryota</taxon>
        <taxon>Viridiplantae</taxon>
        <taxon>Streptophyta</taxon>
        <taxon>Embryophyta</taxon>
        <taxon>Tracheophyta</taxon>
        <taxon>Spermatophyta</taxon>
        <taxon>Magnoliopsida</taxon>
        <taxon>Ranunculales</taxon>
        <taxon>Menispermaceae</taxon>
        <taxon>Menispermoideae</taxon>
        <taxon>Cissampelideae</taxon>
        <taxon>Stephania</taxon>
    </lineage>
</organism>
<feature type="domain" description="Zinc finger PHD-type" evidence="7">
    <location>
        <begin position="370"/>
        <end position="437"/>
    </location>
</feature>
<dbReference type="GO" id="GO:0005634">
    <property type="term" value="C:nucleus"/>
    <property type="evidence" value="ECO:0007669"/>
    <property type="project" value="UniProtKB-SubCell"/>
</dbReference>
<feature type="region of interest" description="Disordered" evidence="6">
    <location>
        <begin position="1171"/>
        <end position="1252"/>
    </location>
</feature>
<feature type="compositionally biased region" description="Basic and acidic residues" evidence="6">
    <location>
        <begin position="1194"/>
        <end position="1216"/>
    </location>
</feature>
<feature type="compositionally biased region" description="Polar residues" evidence="6">
    <location>
        <begin position="1184"/>
        <end position="1193"/>
    </location>
</feature>
<evidence type="ECO:0000256" key="6">
    <source>
        <dbReference type="SAM" id="MobiDB-lite"/>
    </source>
</evidence>
<dbReference type="Pfam" id="PF26055">
    <property type="entry name" value="Mtase_EDM2"/>
    <property type="match status" value="1"/>
</dbReference>
<gene>
    <name evidence="8" type="ORF">Syun_009766</name>
</gene>
<feature type="compositionally biased region" description="Basic and acidic residues" evidence="6">
    <location>
        <begin position="1234"/>
        <end position="1246"/>
    </location>
</feature>
<name>A0AAP0KHM0_9MAGN</name>
<reference evidence="8 9" key="1">
    <citation type="submission" date="2024-01" db="EMBL/GenBank/DDBJ databases">
        <title>Genome assemblies of Stephania.</title>
        <authorList>
            <person name="Yang L."/>
        </authorList>
    </citation>
    <scope>NUCLEOTIDE SEQUENCE [LARGE SCALE GENOMIC DNA]</scope>
    <source>
        <strain evidence="8">YNDBR</strain>
        <tissue evidence="8">Leaf</tissue>
    </source>
</reference>
<keyword evidence="3" id="KW-0863">Zinc-finger</keyword>
<dbReference type="PANTHER" id="PTHR46235:SF3">
    <property type="entry name" value="PHD FINGER-CONTAINING PROTEIN DDB_G0268158"/>
    <property type="match status" value="1"/>
</dbReference>
<dbReference type="Proteomes" id="UP001420932">
    <property type="component" value="Unassembled WGS sequence"/>
</dbReference>
<evidence type="ECO:0000256" key="4">
    <source>
        <dbReference type="ARBA" id="ARBA00022833"/>
    </source>
</evidence>
<evidence type="ECO:0000313" key="8">
    <source>
        <dbReference type="EMBL" id="KAK9151457.1"/>
    </source>
</evidence>
<sequence length="1537" mass="175829">MSVEFPLYSLFFFCALEAEKLSTKRKVVMEFSDDDEGEFVAQSVTDYHFVNDKEVLVSFTVLPIQWGGESGEILVPFEGQVFLRGTADNGLQKIFKQVVAWRFELVDENPEISVFSKEKIWIKLEKPRKSFEFVIRGVLITLHCLGFVKKNSQISGRLLWENLRRVFSTYEVRPCEDDLKHHHLLISEVVKRDTMLSKSKFLLMLLENARKRKTPVEHPHSALPIKKYKFLVDEDEDDSDKDVCAICDNGGALVCCDGRCLRSFHGTEADGKKSKCESLGLSEAQLEGNFMCANCQYKQHQCYACGRLGSSDKNFSPEVFPCVSATCGHFYHPKCVAKLLHPNPRDETSRQALQNKIGAGEPFTCPAHRCHACKKSENLDVKDLCFALCRRCPKTYHRRCLHRKIAFQSVKDQGIIRRAWDGLLPNRRVMIYCLKHDIDESLQTPFRNIIFPEGPQQTLNPLSRKRKIAKKKKFFRLENLHSEKIVTKKTKHDLKRFDINNGSNRMTESLSGENLDSKLNVISKQPIINNLIQSKKLCAVDANRVLIREGGSLHEEPKLGKCNPENVSISEYEETITHDMLLKKQECSSPSSLDSETKEKVLALMREVAPSVTSVFVKNHLVPSSCTFPSEVLVDMTIRLGRADNYVKAAQIALLMLEVGYSIEEAKAICGPESLNQLLKSRNKLKVYLAPFLHGTHYTSFGRHFTKAEKLKEIVDKLHLYVKNDDVIVDFCCGANDFSWLIKEKLYESGKNCSFINYDIIQPKNDFDFEKRDWMSVRPAELPAGSKLIMGLNPPFGFKAALANKFIDKALEFEPKLLVLIVPEETERLDKKKPPYDLIWEDGEILSGKSFYLPGSEDACDYQMEQRNVKPPRLYLWSRSDWTTEHISIAHKHGHLSKDVVEEHADLYEAELNHPVDASPNHKEPVEIIKFTREHCEITVQTNGLLEENDEEKIEENESTTPLKCAAELNHPVDVSSNHKEPVDIFEFKREHCDIAVQTNCLLEKNDEEKIEENESTAPLKSAAELNHPIDVSSNHKELVDIFEFTREHSDIAVQTNRVLEEHDEEKIEETEITTLINSVDESSLPKYSKCDRLGGVETKEDTNPSVMSESPEKQLDKNDEKQSEKETSAVHISCKKSSSRKHPSCNKNGGFNTKDLADRSVRNLVLKKKYKKKRKKFEEEKSSVPNFFNNRSLPKDAKRSKREGYDANDYNDHGVLRNSLNKKSKGHKRRKQSRGEGILRSRGQNDCDWSQDAKLPFRAPRRRSMYSWADAETLPGGYPHESYWSPHGTSHTFLDNEMGCGRVGTSNQGDDFGERPWNYSAAYASGRHEWSDGLHGSHPQEACWSASPRRASGMDHEVGYRRATTSSQGDDDIDDRLSKKQTPSANKRAKWSAGKRGGRKKYGARGSYGGRHGWSKFDDRNERGEQQHYRNYDLPSDYYYSAERRYPHDPRDDRFGGMDDSLSYTPYSVQDLVSNSGYGRMSFPAMDKYVPQLDELNPRRVDFHEPETVRSRSSMVEGYGSHYPHDGYHGRQPYSY</sequence>
<proteinExistence type="predicted"/>
<keyword evidence="4" id="KW-0862">Zinc</keyword>
<evidence type="ECO:0000256" key="1">
    <source>
        <dbReference type="ARBA" id="ARBA00004123"/>
    </source>
</evidence>